<evidence type="ECO:0000256" key="6">
    <source>
        <dbReference type="ARBA" id="ARBA00023316"/>
    </source>
</evidence>
<evidence type="ECO:0000259" key="11">
    <source>
        <dbReference type="Pfam" id="PF00768"/>
    </source>
</evidence>
<dbReference type="InterPro" id="IPR012338">
    <property type="entry name" value="Beta-lactam/transpept-like"/>
</dbReference>
<organism evidence="12 13">
    <name type="scientific">Candidatus Magasanikbacteria bacterium CG10_big_fil_rev_8_21_14_0_10_36_32</name>
    <dbReference type="NCBI Taxonomy" id="1974646"/>
    <lineage>
        <taxon>Bacteria</taxon>
        <taxon>Candidatus Magasanikiibacteriota</taxon>
    </lineage>
</organism>
<dbReference type="PRINTS" id="PR00725">
    <property type="entry name" value="DADACBPTASE1"/>
</dbReference>
<keyword evidence="10" id="KW-0472">Membrane</keyword>
<name>A0A2M6W686_9BACT</name>
<dbReference type="InterPro" id="IPR018044">
    <property type="entry name" value="Peptidase_S11"/>
</dbReference>
<dbReference type="PANTHER" id="PTHR21581">
    <property type="entry name" value="D-ALANYL-D-ALANINE CARBOXYPEPTIDASE"/>
    <property type="match status" value="1"/>
</dbReference>
<keyword evidence="10" id="KW-1133">Transmembrane helix</keyword>
<keyword evidence="3" id="KW-0378">Hydrolase</keyword>
<dbReference type="Pfam" id="PF00768">
    <property type="entry name" value="Peptidase_S11"/>
    <property type="match status" value="1"/>
</dbReference>
<accession>A0A2M6W686</accession>
<evidence type="ECO:0000313" key="13">
    <source>
        <dbReference type="Proteomes" id="UP000231426"/>
    </source>
</evidence>
<dbReference type="GO" id="GO:0009252">
    <property type="term" value="P:peptidoglycan biosynthetic process"/>
    <property type="evidence" value="ECO:0007669"/>
    <property type="project" value="UniProtKB-KW"/>
</dbReference>
<dbReference type="EMBL" id="PFBV01000003">
    <property type="protein sequence ID" value="PIT88313.1"/>
    <property type="molecule type" value="Genomic_DNA"/>
</dbReference>
<keyword evidence="4" id="KW-0133">Cell shape</keyword>
<feature type="transmembrane region" description="Helical" evidence="10">
    <location>
        <begin position="12"/>
        <end position="32"/>
    </location>
</feature>
<feature type="active site" evidence="7">
    <location>
        <position position="164"/>
    </location>
</feature>
<feature type="binding site" evidence="8">
    <location>
        <position position="277"/>
    </location>
    <ligand>
        <name>substrate</name>
    </ligand>
</feature>
<dbReference type="GO" id="GO:0009002">
    <property type="term" value="F:serine-type D-Ala-D-Ala carboxypeptidase activity"/>
    <property type="evidence" value="ECO:0007669"/>
    <property type="project" value="InterPro"/>
</dbReference>
<evidence type="ECO:0000256" key="1">
    <source>
        <dbReference type="ARBA" id="ARBA00007164"/>
    </source>
</evidence>
<comment type="similarity">
    <text evidence="1 9">Belongs to the peptidase S11 family.</text>
</comment>
<keyword evidence="5" id="KW-0573">Peptidoglycan synthesis</keyword>
<dbReference type="SUPFAM" id="SSF56601">
    <property type="entry name" value="beta-lactamase/transpeptidase-like"/>
    <property type="match status" value="1"/>
</dbReference>
<evidence type="ECO:0000256" key="4">
    <source>
        <dbReference type="ARBA" id="ARBA00022960"/>
    </source>
</evidence>
<evidence type="ECO:0000313" key="12">
    <source>
        <dbReference type="EMBL" id="PIT88313.1"/>
    </source>
</evidence>
<evidence type="ECO:0000256" key="2">
    <source>
        <dbReference type="ARBA" id="ARBA00022729"/>
    </source>
</evidence>
<dbReference type="GO" id="GO:0071555">
    <property type="term" value="P:cell wall organization"/>
    <property type="evidence" value="ECO:0007669"/>
    <property type="project" value="UniProtKB-KW"/>
</dbReference>
<keyword evidence="10" id="KW-0812">Transmembrane</keyword>
<keyword evidence="6" id="KW-0961">Cell wall biogenesis/degradation</keyword>
<protein>
    <recommendedName>
        <fullName evidence="11">Peptidase S11 D-alanyl-D-alanine carboxypeptidase A N-terminal domain-containing protein</fullName>
    </recommendedName>
</protein>
<feature type="active site" description="Proton acceptor" evidence="7">
    <location>
        <position position="113"/>
    </location>
</feature>
<feature type="active site" description="Acyl-ester intermediate" evidence="7">
    <location>
        <position position="110"/>
    </location>
</feature>
<evidence type="ECO:0000256" key="5">
    <source>
        <dbReference type="ARBA" id="ARBA00022984"/>
    </source>
</evidence>
<keyword evidence="2" id="KW-0732">Signal</keyword>
<dbReference type="GO" id="GO:0008360">
    <property type="term" value="P:regulation of cell shape"/>
    <property type="evidence" value="ECO:0007669"/>
    <property type="project" value="UniProtKB-KW"/>
</dbReference>
<gene>
    <name evidence="12" type="ORF">COU29_00790</name>
</gene>
<dbReference type="Gene3D" id="3.40.710.10">
    <property type="entry name" value="DD-peptidase/beta-lactamase superfamily"/>
    <property type="match status" value="1"/>
</dbReference>
<evidence type="ECO:0000256" key="7">
    <source>
        <dbReference type="PIRSR" id="PIRSR618044-1"/>
    </source>
</evidence>
<dbReference type="InterPro" id="IPR001967">
    <property type="entry name" value="Peptidase_S11_N"/>
</dbReference>
<evidence type="ECO:0000256" key="9">
    <source>
        <dbReference type="RuleBase" id="RU004016"/>
    </source>
</evidence>
<proteinExistence type="inferred from homology"/>
<evidence type="ECO:0000256" key="3">
    <source>
        <dbReference type="ARBA" id="ARBA00022801"/>
    </source>
</evidence>
<dbReference type="PANTHER" id="PTHR21581:SF26">
    <property type="entry name" value="D-ALANYL-D-ALANINE ENDOPEPTIDASE"/>
    <property type="match status" value="1"/>
</dbReference>
<dbReference type="Proteomes" id="UP000231426">
    <property type="component" value="Unassembled WGS sequence"/>
</dbReference>
<reference evidence="13" key="1">
    <citation type="submission" date="2017-09" db="EMBL/GenBank/DDBJ databases">
        <title>Depth-based differentiation of microbial function through sediment-hosted aquifers and enrichment of novel symbionts in the deep terrestrial subsurface.</title>
        <authorList>
            <person name="Probst A.J."/>
            <person name="Ladd B."/>
            <person name="Jarett J.K."/>
            <person name="Geller-Mcgrath D.E."/>
            <person name="Sieber C.M.K."/>
            <person name="Emerson J.B."/>
            <person name="Anantharaman K."/>
            <person name="Thomas B.C."/>
            <person name="Malmstrom R."/>
            <person name="Stieglmeier M."/>
            <person name="Klingl A."/>
            <person name="Woyke T."/>
            <person name="Ryan C.M."/>
            <person name="Banfield J.F."/>
        </authorList>
    </citation>
    <scope>NUCLEOTIDE SEQUENCE [LARGE SCALE GENOMIC DNA]</scope>
</reference>
<comment type="caution">
    <text evidence="12">The sequence shown here is derived from an EMBL/GenBank/DDBJ whole genome shotgun (WGS) entry which is preliminary data.</text>
</comment>
<feature type="domain" description="Peptidase S11 D-alanyl-D-alanine carboxypeptidase A N-terminal" evidence="11">
    <location>
        <begin position="85"/>
        <end position="308"/>
    </location>
</feature>
<sequence>MSEKLFNFFSSFGIMVLGVFLIFIFTVSFPAVRKSFNKFPQAGPREKIQVQQAVSRQTNSWPTSLLLAPVAKDSGVCAATFTLFSSIVIDERTGTILFEKNSKNIRALASITKLMSAMVLLDLPINWSSTTTITEADDDSSSHQFKIGEEYYFSDIWNVALVGSSNSAVRALVRNSGISMEQFVARMNEKANKLNLTSLRFVEPTGLDSGNVGNATDVAQLLKEAVRFEKINRTLRMPQYILVPLNQKNESHQVWSTNWLLTKWIPNNFNQEDIVGKTGFINDSRYNFVVRLMDQRRHPIIVVVLGANSNESRFSEARDLARWIFSRYLWPEEEGYGQVSEQQRVD</sequence>
<dbReference type="AlphaFoldDB" id="A0A2M6W686"/>
<evidence type="ECO:0000256" key="8">
    <source>
        <dbReference type="PIRSR" id="PIRSR618044-2"/>
    </source>
</evidence>
<evidence type="ECO:0000256" key="10">
    <source>
        <dbReference type="SAM" id="Phobius"/>
    </source>
</evidence>
<dbReference type="GO" id="GO:0006508">
    <property type="term" value="P:proteolysis"/>
    <property type="evidence" value="ECO:0007669"/>
    <property type="project" value="InterPro"/>
</dbReference>